<sequence>INITRCSNNYGPYQFPEKLIPLMINNALNNKELPVYGEGINVRDWIHVTDHCAAILKILLGGKIGEIYNIGGDCEIANIDLVKKLLKQLDKPESLITFVKDRPGHDLRYAINHEKITRELSWKPEINFDKGLDLTIQWYIDNEEWLNNVINKNYLIYYEQQYKNR</sequence>
<proteinExistence type="predicted"/>
<protein>
    <recommendedName>
        <fullName evidence="1">NAD(P)-binding domain-containing protein</fullName>
    </recommendedName>
</protein>
<evidence type="ECO:0000313" key="2">
    <source>
        <dbReference type="EMBL" id="KKK72656.1"/>
    </source>
</evidence>
<dbReference type="InterPro" id="IPR036291">
    <property type="entry name" value="NAD(P)-bd_dom_sf"/>
</dbReference>
<dbReference type="PANTHER" id="PTHR43000">
    <property type="entry name" value="DTDP-D-GLUCOSE 4,6-DEHYDRATASE-RELATED"/>
    <property type="match status" value="1"/>
</dbReference>
<dbReference type="Pfam" id="PF16363">
    <property type="entry name" value="GDP_Man_Dehyd"/>
    <property type="match status" value="1"/>
</dbReference>
<dbReference type="SUPFAM" id="SSF51735">
    <property type="entry name" value="NAD(P)-binding Rossmann-fold domains"/>
    <property type="match status" value="1"/>
</dbReference>
<dbReference type="Gene3D" id="3.40.50.720">
    <property type="entry name" value="NAD(P)-binding Rossmann-like Domain"/>
    <property type="match status" value="1"/>
</dbReference>
<accession>A0A0F9AKC6</accession>
<comment type="caution">
    <text evidence="2">The sequence shown here is derived from an EMBL/GenBank/DDBJ whole genome shotgun (WGS) entry which is preliminary data.</text>
</comment>
<gene>
    <name evidence="2" type="ORF">LCGC14_2901680</name>
</gene>
<feature type="non-terminal residue" evidence="2">
    <location>
        <position position="1"/>
    </location>
</feature>
<reference evidence="2" key="1">
    <citation type="journal article" date="2015" name="Nature">
        <title>Complex archaea that bridge the gap between prokaryotes and eukaryotes.</title>
        <authorList>
            <person name="Spang A."/>
            <person name="Saw J.H."/>
            <person name="Jorgensen S.L."/>
            <person name="Zaremba-Niedzwiedzka K."/>
            <person name="Martijn J."/>
            <person name="Lind A.E."/>
            <person name="van Eijk R."/>
            <person name="Schleper C."/>
            <person name="Guy L."/>
            <person name="Ettema T.J."/>
        </authorList>
    </citation>
    <scope>NUCLEOTIDE SEQUENCE</scope>
</reference>
<name>A0A0F9AKC6_9ZZZZ</name>
<feature type="domain" description="NAD(P)-binding" evidence="1">
    <location>
        <begin position="3"/>
        <end position="133"/>
    </location>
</feature>
<dbReference type="EMBL" id="LAZR01057151">
    <property type="protein sequence ID" value="KKK72656.1"/>
    <property type="molecule type" value="Genomic_DNA"/>
</dbReference>
<dbReference type="Gene3D" id="3.90.25.10">
    <property type="entry name" value="UDP-galactose 4-epimerase, domain 1"/>
    <property type="match status" value="1"/>
</dbReference>
<dbReference type="InterPro" id="IPR016040">
    <property type="entry name" value="NAD(P)-bd_dom"/>
</dbReference>
<organism evidence="2">
    <name type="scientific">marine sediment metagenome</name>
    <dbReference type="NCBI Taxonomy" id="412755"/>
    <lineage>
        <taxon>unclassified sequences</taxon>
        <taxon>metagenomes</taxon>
        <taxon>ecological metagenomes</taxon>
    </lineage>
</organism>
<evidence type="ECO:0000259" key="1">
    <source>
        <dbReference type="Pfam" id="PF16363"/>
    </source>
</evidence>
<dbReference type="AlphaFoldDB" id="A0A0F9AKC6"/>